<dbReference type="OMA" id="PDVHQHN"/>
<proteinExistence type="predicted"/>
<accession>A0A1S3I4W2</accession>
<dbReference type="GeneID" id="106161884"/>
<sequence length="216" mass="26084">MTALPKLTPRQTPISAPAFSRNIPLTTGGTPKMTALHVTYPPLERAYTTDFAKMPERINQLAPAEGRRRINMNTETAEANYLNEQRKLLMQRREHYRYYKAWSRPYYGTPQEKEEYRKETRSMLKQQMDHKWSAEKQEFLEKVKESQAAAAYDQKCNNEDVENFRNRFLYLTKFRDENKRLMEKFWLERERSKIFEDTYDREQLRYNPINWSCTLK</sequence>
<name>A0A1S3I4W2_LINAN</name>
<dbReference type="RefSeq" id="XP_013393263.1">
    <property type="nucleotide sequence ID" value="XM_013537809.1"/>
</dbReference>
<dbReference type="AlphaFoldDB" id="A0A1S3I4W2"/>
<dbReference type="KEGG" id="lak:106160990"/>
<dbReference type="OrthoDB" id="9992297at2759"/>
<protein>
    <submittedName>
        <fullName evidence="2">Uncharacterized protein LOC106160990</fullName>
    </submittedName>
    <submittedName>
        <fullName evidence="3">Uncharacterized protein LOC106161884</fullName>
    </submittedName>
</protein>
<evidence type="ECO:0000313" key="3">
    <source>
        <dbReference type="RefSeq" id="XP_013394411.1"/>
    </source>
</evidence>
<evidence type="ECO:0000313" key="1">
    <source>
        <dbReference type="Proteomes" id="UP000085678"/>
    </source>
</evidence>
<keyword evidence="1" id="KW-1185">Reference proteome</keyword>
<dbReference type="Proteomes" id="UP000085678">
    <property type="component" value="Unplaced"/>
</dbReference>
<organism evidence="1 2">
    <name type="scientific">Lingula anatina</name>
    <name type="common">Brachiopod</name>
    <name type="synonym">Lingula unguis</name>
    <dbReference type="NCBI Taxonomy" id="7574"/>
    <lineage>
        <taxon>Eukaryota</taxon>
        <taxon>Metazoa</taxon>
        <taxon>Spiralia</taxon>
        <taxon>Lophotrochozoa</taxon>
        <taxon>Brachiopoda</taxon>
        <taxon>Linguliformea</taxon>
        <taxon>Lingulata</taxon>
        <taxon>Lingulida</taxon>
        <taxon>Linguloidea</taxon>
        <taxon>Lingulidae</taxon>
        <taxon>Lingula</taxon>
    </lineage>
</organism>
<dbReference type="KEGG" id="lak:106161884"/>
<dbReference type="GeneID" id="106160990"/>
<gene>
    <name evidence="2" type="primary">LOC106160990</name>
    <name evidence="3" type="synonym">LOC106161884</name>
</gene>
<evidence type="ECO:0000313" key="2">
    <source>
        <dbReference type="RefSeq" id="XP_013393263.1"/>
    </source>
</evidence>
<dbReference type="RefSeq" id="XP_013394411.1">
    <property type="nucleotide sequence ID" value="XM_013538957.1"/>
</dbReference>
<reference evidence="2 3" key="1">
    <citation type="submission" date="2025-04" db="UniProtKB">
        <authorList>
            <consortium name="RefSeq"/>
        </authorList>
    </citation>
    <scope>IDENTIFICATION</scope>
    <source>
        <tissue evidence="2 3">Gonads</tissue>
    </source>
</reference>